<organism evidence="4 5">
    <name type="scientific">Aegilops tauschii subsp. strangulata</name>
    <name type="common">Goatgrass</name>
    <dbReference type="NCBI Taxonomy" id="200361"/>
    <lineage>
        <taxon>Eukaryota</taxon>
        <taxon>Viridiplantae</taxon>
        <taxon>Streptophyta</taxon>
        <taxon>Embryophyta</taxon>
        <taxon>Tracheophyta</taxon>
        <taxon>Spermatophyta</taxon>
        <taxon>Magnoliopsida</taxon>
        <taxon>Liliopsida</taxon>
        <taxon>Poales</taxon>
        <taxon>Poaceae</taxon>
        <taxon>BOP clade</taxon>
        <taxon>Pooideae</taxon>
        <taxon>Triticodae</taxon>
        <taxon>Triticeae</taxon>
        <taxon>Triticinae</taxon>
        <taxon>Aegilops</taxon>
    </lineage>
</organism>
<evidence type="ECO:0000256" key="2">
    <source>
        <dbReference type="SAM" id="SignalP"/>
    </source>
</evidence>
<protein>
    <recommendedName>
        <fullName evidence="3">Thioredoxin domain-containing protein</fullName>
    </recommendedName>
</protein>
<reference evidence="4" key="4">
    <citation type="submission" date="2019-03" db="UniProtKB">
        <authorList>
            <consortium name="EnsemblPlants"/>
        </authorList>
    </citation>
    <scope>IDENTIFICATION</scope>
</reference>
<dbReference type="GO" id="GO:0034976">
    <property type="term" value="P:response to endoplasmic reticulum stress"/>
    <property type="evidence" value="ECO:0007669"/>
    <property type="project" value="TreeGrafter"/>
</dbReference>
<dbReference type="AlphaFoldDB" id="A0A453C0T3"/>
<reference evidence="4" key="3">
    <citation type="journal article" date="2017" name="Nature">
        <title>Genome sequence of the progenitor of the wheat D genome Aegilops tauschii.</title>
        <authorList>
            <person name="Luo M.C."/>
            <person name="Gu Y.Q."/>
            <person name="Puiu D."/>
            <person name="Wang H."/>
            <person name="Twardziok S.O."/>
            <person name="Deal K.R."/>
            <person name="Huo N."/>
            <person name="Zhu T."/>
            <person name="Wang L."/>
            <person name="Wang Y."/>
            <person name="McGuire P.E."/>
            <person name="Liu S."/>
            <person name="Long H."/>
            <person name="Ramasamy R.K."/>
            <person name="Rodriguez J.C."/>
            <person name="Van S.L."/>
            <person name="Yuan L."/>
            <person name="Wang Z."/>
            <person name="Xia Z."/>
            <person name="Xiao L."/>
            <person name="Anderson O.D."/>
            <person name="Ouyang S."/>
            <person name="Liang Y."/>
            <person name="Zimin A.V."/>
            <person name="Pertea G."/>
            <person name="Qi P."/>
            <person name="Bennetzen J.L."/>
            <person name="Dai X."/>
            <person name="Dawson M.W."/>
            <person name="Muller H.G."/>
            <person name="Kugler K."/>
            <person name="Rivarola-Duarte L."/>
            <person name="Spannagl M."/>
            <person name="Mayer K.F.X."/>
            <person name="Lu F.H."/>
            <person name="Bevan M.W."/>
            <person name="Leroy P."/>
            <person name="Li P."/>
            <person name="You F.M."/>
            <person name="Sun Q."/>
            <person name="Liu Z."/>
            <person name="Lyons E."/>
            <person name="Wicker T."/>
            <person name="Salzberg S.L."/>
            <person name="Devos K.M."/>
            <person name="Dvorak J."/>
        </authorList>
    </citation>
    <scope>NUCLEOTIDE SEQUENCE [LARGE SCALE GENOMIC DNA]</scope>
    <source>
        <strain evidence="4">cv. AL8/78</strain>
    </source>
</reference>
<keyword evidence="2" id="KW-0732">Signal</keyword>
<dbReference type="InterPro" id="IPR036249">
    <property type="entry name" value="Thioredoxin-like_sf"/>
</dbReference>
<dbReference type="Pfam" id="PF00085">
    <property type="entry name" value="Thioredoxin"/>
    <property type="match status" value="1"/>
</dbReference>
<dbReference type="CDD" id="cd02995">
    <property type="entry name" value="PDI_a_PDI_a'_C"/>
    <property type="match status" value="1"/>
</dbReference>
<dbReference type="GO" id="GO:0005783">
    <property type="term" value="C:endoplasmic reticulum"/>
    <property type="evidence" value="ECO:0007669"/>
    <property type="project" value="TreeGrafter"/>
</dbReference>
<reference evidence="5" key="1">
    <citation type="journal article" date="2014" name="Science">
        <title>Ancient hybridizations among the ancestral genomes of bread wheat.</title>
        <authorList>
            <consortium name="International Wheat Genome Sequencing Consortium,"/>
            <person name="Marcussen T."/>
            <person name="Sandve S.R."/>
            <person name="Heier L."/>
            <person name="Spannagl M."/>
            <person name="Pfeifer M."/>
            <person name="Jakobsen K.S."/>
            <person name="Wulff B.B."/>
            <person name="Steuernagel B."/>
            <person name="Mayer K.F."/>
            <person name="Olsen O.A."/>
        </authorList>
    </citation>
    <scope>NUCLEOTIDE SEQUENCE [LARGE SCALE GENOMIC DNA]</scope>
    <source>
        <strain evidence="5">cv. AL8/78</strain>
    </source>
</reference>
<accession>A0A453C0T3</accession>
<feature type="signal peptide" evidence="2">
    <location>
        <begin position="1"/>
        <end position="30"/>
    </location>
</feature>
<evidence type="ECO:0000259" key="3">
    <source>
        <dbReference type="PROSITE" id="PS51352"/>
    </source>
</evidence>
<feature type="chain" id="PRO_5019376323" description="Thioredoxin domain-containing protein" evidence="2">
    <location>
        <begin position="31"/>
        <end position="216"/>
    </location>
</feature>
<dbReference type="Gramene" id="AET2Gv20693900.14">
    <property type="protein sequence ID" value="AET2Gv20693900.14"/>
    <property type="gene ID" value="AET2Gv20693900"/>
</dbReference>
<evidence type="ECO:0000313" key="4">
    <source>
        <dbReference type="EnsemblPlants" id="AET2Gv20693900.14"/>
    </source>
</evidence>
<dbReference type="EnsemblPlants" id="AET2Gv20693900.14">
    <property type="protein sequence ID" value="AET2Gv20693900.14"/>
    <property type="gene ID" value="AET2Gv20693900"/>
</dbReference>
<dbReference type="PROSITE" id="PS51352">
    <property type="entry name" value="THIOREDOXIN_2"/>
    <property type="match status" value="1"/>
</dbReference>
<evidence type="ECO:0000313" key="5">
    <source>
        <dbReference type="Proteomes" id="UP000015105"/>
    </source>
</evidence>
<dbReference type="PANTHER" id="PTHR18929:SF211">
    <property type="entry name" value="PROTEIN DISULFIDE ISOMERASE-LIKE 1-2"/>
    <property type="match status" value="1"/>
</dbReference>
<dbReference type="PRINTS" id="PR00421">
    <property type="entry name" value="THIOREDOXIN"/>
</dbReference>
<dbReference type="GO" id="GO:0006457">
    <property type="term" value="P:protein folding"/>
    <property type="evidence" value="ECO:0007669"/>
    <property type="project" value="TreeGrafter"/>
</dbReference>
<dbReference type="Gene3D" id="3.40.30.10">
    <property type="entry name" value="Glutaredoxin"/>
    <property type="match status" value="1"/>
</dbReference>
<dbReference type="SUPFAM" id="SSF52833">
    <property type="entry name" value="Thioredoxin-like"/>
    <property type="match status" value="1"/>
</dbReference>
<dbReference type="InterPro" id="IPR017937">
    <property type="entry name" value="Thioredoxin_CS"/>
</dbReference>
<keyword evidence="5" id="KW-1185">Reference proteome</keyword>
<reference evidence="4" key="5">
    <citation type="journal article" date="2021" name="G3 (Bethesda)">
        <title>Aegilops tauschii genome assembly Aet v5.0 features greater sequence contiguity and improved annotation.</title>
        <authorList>
            <person name="Wang L."/>
            <person name="Zhu T."/>
            <person name="Rodriguez J.C."/>
            <person name="Deal K.R."/>
            <person name="Dubcovsky J."/>
            <person name="McGuire P.E."/>
            <person name="Lux T."/>
            <person name="Spannagl M."/>
            <person name="Mayer K.F.X."/>
            <person name="Baldrich P."/>
            <person name="Meyers B.C."/>
            <person name="Huo N."/>
            <person name="Gu Y.Q."/>
            <person name="Zhou H."/>
            <person name="Devos K.M."/>
            <person name="Bennetzen J.L."/>
            <person name="Unver T."/>
            <person name="Budak H."/>
            <person name="Gulick P.J."/>
            <person name="Galiba G."/>
            <person name="Kalapos B."/>
            <person name="Nelson D.R."/>
            <person name="Li P."/>
            <person name="You F.M."/>
            <person name="Luo M.C."/>
            <person name="Dvorak J."/>
        </authorList>
    </citation>
    <scope>NUCLEOTIDE SEQUENCE [LARGE SCALE GENOMIC DNA]</scope>
    <source>
        <strain evidence="4">cv. AL8/78</strain>
    </source>
</reference>
<dbReference type="PROSITE" id="PS00194">
    <property type="entry name" value="THIOREDOXIN_1"/>
    <property type="match status" value="1"/>
</dbReference>
<comment type="similarity">
    <text evidence="1">Belongs to the protein disulfide isomerase family.</text>
</comment>
<name>A0A453C0T3_AEGTS</name>
<dbReference type="Proteomes" id="UP000015105">
    <property type="component" value="Chromosome 2D"/>
</dbReference>
<evidence type="ECO:0000256" key="1">
    <source>
        <dbReference type="ARBA" id="ARBA00006347"/>
    </source>
</evidence>
<reference evidence="5" key="2">
    <citation type="journal article" date="2017" name="Nat. Plants">
        <title>The Aegilops tauschii genome reveals multiple impacts of transposons.</title>
        <authorList>
            <person name="Zhao G."/>
            <person name="Zou C."/>
            <person name="Li K."/>
            <person name="Wang K."/>
            <person name="Li T."/>
            <person name="Gao L."/>
            <person name="Zhang X."/>
            <person name="Wang H."/>
            <person name="Yang Z."/>
            <person name="Liu X."/>
            <person name="Jiang W."/>
            <person name="Mao L."/>
            <person name="Kong X."/>
            <person name="Jiao Y."/>
            <person name="Jia J."/>
        </authorList>
    </citation>
    <scope>NUCLEOTIDE SEQUENCE [LARGE SCALE GENOMIC DNA]</scope>
    <source>
        <strain evidence="5">cv. AL8/78</strain>
    </source>
</reference>
<dbReference type="GO" id="GO:0003756">
    <property type="term" value="F:protein disulfide isomerase activity"/>
    <property type="evidence" value="ECO:0007669"/>
    <property type="project" value="TreeGrafter"/>
</dbReference>
<sequence>MLFHSTLLSNHFLIIYFFIQYGNLTPYVKSEPIPKVNDQPVKVVVADNIDEIVFNSGKNVLLEFYAPWCGHCRKLAPILEEVAVSLQDDEDVVIAKMVVHFSVDYSKKIATDSGHTSVVEHLLRHYKRLRPLVLQDGTANDIPTDFAVEGYPALYFYSSSGGDLLTYDGQRTAKELISFIKKNRGAKAAAVEVTQTDAVEEEVTSSTPSGSIQDEL</sequence>
<feature type="domain" description="Thioredoxin" evidence="3">
    <location>
        <begin position="19"/>
        <end position="185"/>
    </location>
</feature>
<proteinExistence type="inferred from homology"/>
<dbReference type="PANTHER" id="PTHR18929">
    <property type="entry name" value="PROTEIN DISULFIDE ISOMERASE"/>
    <property type="match status" value="1"/>
</dbReference>
<dbReference type="InterPro" id="IPR013766">
    <property type="entry name" value="Thioredoxin_domain"/>
</dbReference>